<keyword evidence="3" id="KW-1185">Reference proteome</keyword>
<feature type="compositionally biased region" description="Basic and acidic residues" evidence="1">
    <location>
        <begin position="39"/>
        <end position="61"/>
    </location>
</feature>
<name>A0A9D3XZT6_DREPO</name>
<dbReference type="Proteomes" id="UP000828390">
    <property type="component" value="Unassembled WGS sequence"/>
</dbReference>
<organism evidence="2 3">
    <name type="scientific">Dreissena polymorpha</name>
    <name type="common">Zebra mussel</name>
    <name type="synonym">Mytilus polymorpha</name>
    <dbReference type="NCBI Taxonomy" id="45954"/>
    <lineage>
        <taxon>Eukaryota</taxon>
        <taxon>Metazoa</taxon>
        <taxon>Spiralia</taxon>
        <taxon>Lophotrochozoa</taxon>
        <taxon>Mollusca</taxon>
        <taxon>Bivalvia</taxon>
        <taxon>Autobranchia</taxon>
        <taxon>Heteroconchia</taxon>
        <taxon>Euheterodonta</taxon>
        <taxon>Imparidentia</taxon>
        <taxon>Neoheterodontei</taxon>
        <taxon>Myida</taxon>
        <taxon>Dreissenoidea</taxon>
        <taxon>Dreissenidae</taxon>
        <taxon>Dreissena</taxon>
    </lineage>
</organism>
<sequence>MGAMFLLWKDRSPKKRLHTMSGTVEEKREKAQTFKRQGAGREDHTSEPKTVKTDGLPERSV</sequence>
<reference evidence="2" key="2">
    <citation type="submission" date="2020-11" db="EMBL/GenBank/DDBJ databases">
        <authorList>
            <person name="McCartney M.A."/>
            <person name="Auch B."/>
            <person name="Kono T."/>
            <person name="Mallez S."/>
            <person name="Becker A."/>
            <person name="Gohl D.M."/>
            <person name="Silverstein K.A.T."/>
            <person name="Koren S."/>
            <person name="Bechman K.B."/>
            <person name="Herman A."/>
            <person name="Abrahante J.E."/>
            <person name="Garbe J."/>
        </authorList>
    </citation>
    <scope>NUCLEOTIDE SEQUENCE</scope>
    <source>
        <strain evidence="2">Duluth1</strain>
        <tissue evidence="2">Whole animal</tissue>
    </source>
</reference>
<reference evidence="2" key="1">
    <citation type="journal article" date="2019" name="bioRxiv">
        <title>The Genome of the Zebra Mussel, Dreissena polymorpha: A Resource for Invasive Species Research.</title>
        <authorList>
            <person name="McCartney M.A."/>
            <person name="Auch B."/>
            <person name="Kono T."/>
            <person name="Mallez S."/>
            <person name="Zhang Y."/>
            <person name="Obille A."/>
            <person name="Becker A."/>
            <person name="Abrahante J.E."/>
            <person name="Garbe J."/>
            <person name="Badalamenti J.P."/>
            <person name="Herman A."/>
            <person name="Mangelson H."/>
            <person name="Liachko I."/>
            <person name="Sullivan S."/>
            <person name="Sone E.D."/>
            <person name="Koren S."/>
            <person name="Silverstein K.A.T."/>
            <person name="Beckman K.B."/>
            <person name="Gohl D.M."/>
        </authorList>
    </citation>
    <scope>NUCLEOTIDE SEQUENCE</scope>
    <source>
        <strain evidence="2">Duluth1</strain>
        <tissue evidence="2">Whole animal</tissue>
    </source>
</reference>
<evidence type="ECO:0000313" key="3">
    <source>
        <dbReference type="Proteomes" id="UP000828390"/>
    </source>
</evidence>
<feature type="region of interest" description="Disordered" evidence="1">
    <location>
        <begin position="1"/>
        <end position="61"/>
    </location>
</feature>
<comment type="caution">
    <text evidence="2">The sequence shown here is derived from an EMBL/GenBank/DDBJ whole genome shotgun (WGS) entry which is preliminary data.</text>
</comment>
<evidence type="ECO:0000256" key="1">
    <source>
        <dbReference type="SAM" id="MobiDB-lite"/>
    </source>
</evidence>
<gene>
    <name evidence="2" type="ORF">DPMN_194646</name>
</gene>
<dbReference type="EMBL" id="JAIWYP010000097">
    <property type="protein sequence ID" value="KAH3689757.1"/>
    <property type="molecule type" value="Genomic_DNA"/>
</dbReference>
<evidence type="ECO:0000313" key="2">
    <source>
        <dbReference type="EMBL" id="KAH3689757.1"/>
    </source>
</evidence>
<proteinExistence type="predicted"/>
<dbReference type="AlphaFoldDB" id="A0A9D3XZT6"/>
<protein>
    <submittedName>
        <fullName evidence="2">Uncharacterized protein</fullName>
    </submittedName>
</protein>
<accession>A0A9D3XZT6</accession>